<keyword evidence="3" id="KW-0732">Signal</keyword>
<dbReference type="PANTHER" id="PTHR31468:SF2">
    <property type="entry name" value="1,3-BETA-GLUCANOSYLTRANSFERASE GAS1"/>
    <property type="match status" value="1"/>
</dbReference>
<keyword evidence="8" id="KW-1185">Reference proteome</keyword>
<dbReference type="GeneID" id="19323619"/>
<keyword evidence="5" id="KW-0325">Glycoprotein</keyword>
<keyword evidence="6" id="KW-0449">Lipoprotein</keyword>
<evidence type="ECO:0000313" key="7">
    <source>
        <dbReference type="EMBL" id="EOO01219.1"/>
    </source>
</evidence>
<keyword evidence="6" id="KW-0336">GPI-anchor</keyword>
<evidence type="ECO:0000313" key="8">
    <source>
        <dbReference type="Proteomes" id="UP000014074"/>
    </source>
</evidence>
<proteinExistence type="inferred from homology"/>
<dbReference type="InterPro" id="IPR017853">
    <property type="entry name" value="GH"/>
</dbReference>
<dbReference type="RefSeq" id="XP_007914040.1">
    <property type="nucleotide sequence ID" value="XM_007915849.1"/>
</dbReference>
<name>R8BPG0_PHAM7</name>
<organism evidence="7 8">
    <name type="scientific">Phaeoacremonium minimum (strain UCR-PA7)</name>
    <name type="common">Esca disease fungus</name>
    <name type="synonym">Togninia minima</name>
    <dbReference type="NCBI Taxonomy" id="1286976"/>
    <lineage>
        <taxon>Eukaryota</taxon>
        <taxon>Fungi</taxon>
        <taxon>Dikarya</taxon>
        <taxon>Ascomycota</taxon>
        <taxon>Pezizomycotina</taxon>
        <taxon>Sordariomycetes</taxon>
        <taxon>Sordariomycetidae</taxon>
        <taxon>Togniniales</taxon>
        <taxon>Togniniaceae</taxon>
        <taxon>Phaeoacremonium</taxon>
    </lineage>
</organism>
<dbReference type="EC" id="2.4.1.-" evidence="6"/>
<reference evidence="8" key="1">
    <citation type="journal article" date="2013" name="Genome Announc.">
        <title>Draft genome sequence of the ascomycete Phaeoacremonium aleophilum strain UCR-PA7, a causal agent of the esca disease complex in grapevines.</title>
        <authorList>
            <person name="Blanco-Ulate B."/>
            <person name="Rolshausen P."/>
            <person name="Cantu D."/>
        </authorList>
    </citation>
    <scope>NUCLEOTIDE SEQUENCE [LARGE SCALE GENOMIC DNA]</scope>
    <source>
        <strain evidence="8">UCR-PA7</strain>
    </source>
</reference>
<dbReference type="Gene3D" id="3.20.20.80">
    <property type="entry name" value="Glycosidases"/>
    <property type="match status" value="1"/>
</dbReference>
<dbReference type="InterPro" id="IPR004886">
    <property type="entry name" value="Glucanosyltransferase"/>
</dbReference>
<accession>R8BPG0</accession>
<gene>
    <name evidence="7" type="ORF">UCRPA7_3286</name>
</gene>
<dbReference type="GO" id="GO:0098552">
    <property type="term" value="C:side of membrane"/>
    <property type="evidence" value="ECO:0007669"/>
    <property type="project" value="UniProtKB-KW"/>
</dbReference>
<evidence type="ECO:0000256" key="6">
    <source>
        <dbReference type="RuleBase" id="RU361209"/>
    </source>
</evidence>
<protein>
    <recommendedName>
        <fullName evidence="6">1,3-beta-glucanosyltransferase</fullName>
        <ecNumber evidence="6">2.4.1.-</ecNumber>
    </recommendedName>
</protein>
<sequence>MSRIDPEWNMDLYTNWTGTVDAFAGYDNLLAFTIGNEVINDDKTTITAPYIKAAARDIKRFRDARGYRQIPVSYTATDLLETRVPTADYLACGDSDDAIDMYGMNIYSWCGNASYYTSGFDKLYEQFQDLNIPVVFSETGCKTTGDREFTEVATMLGPVFQAVFSGAIVYEWLMEENGYGLVDVFDGKSAWYSYDGVHAIELGTCLPYQ</sequence>
<dbReference type="GO" id="GO:0042124">
    <property type="term" value="F:1,3-beta-glucanosyltransferase activity"/>
    <property type="evidence" value="ECO:0007669"/>
    <property type="project" value="TreeGrafter"/>
</dbReference>
<dbReference type="GO" id="GO:0071970">
    <property type="term" value="P:fungal-type cell wall (1-&gt;3)-beta-D-glucan biosynthetic process"/>
    <property type="evidence" value="ECO:0007669"/>
    <property type="project" value="TreeGrafter"/>
</dbReference>
<evidence type="ECO:0000256" key="1">
    <source>
        <dbReference type="ARBA" id="ARBA00004609"/>
    </source>
</evidence>
<evidence type="ECO:0000256" key="2">
    <source>
        <dbReference type="ARBA" id="ARBA00007528"/>
    </source>
</evidence>
<keyword evidence="6" id="KW-0808">Transferase</keyword>
<comment type="subcellular location">
    <subcellularLocation>
        <location evidence="1 6">Cell membrane</location>
        <topology evidence="1 6">Lipid-anchor</topology>
        <topology evidence="1 6">GPI-anchor</topology>
    </subcellularLocation>
</comment>
<keyword evidence="6" id="KW-0472">Membrane</keyword>
<dbReference type="OrthoDB" id="421038at2759"/>
<comment type="similarity">
    <text evidence="2 6">Belongs to the glycosyl hydrolase 72 family.</text>
</comment>
<evidence type="ECO:0000256" key="5">
    <source>
        <dbReference type="ARBA" id="ARBA00023180"/>
    </source>
</evidence>
<dbReference type="GO" id="GO:0031505">
    <property type="term" value="P:fungal-type cell wall organization"/>
    <property type="evidence" value="ECO:0007669"/>
    <property type="project" value="TreeGrafter"/>
</dbReference>
<evidence type="ECO:0000256" key="4">
    <source>
        <dbReference type="ARBA" id="ARBA00023157"/>
    </source>
</evidence>
<dbReference type="Proteomes" id="UP000014074">
    <property type="component" value="Unassembled WGS sequence"/>
</dbReference>
<dbReference type="KEGG" id="tmn:UCRPA7_3286"/>
<dbReference type="Pfam" id="PF03198">
    <property type="entry name" value="Glyco_hydro_72"/>
    <property type="match status" value="1"/>
</dbReference>
<evidence type="ECO:0000256" key="3">
    <source>
        <dbReference type="ARBA" id="ARBA00022729"/>
    </source>
</evidence>
<dbReference type="HOGENOM" id="CLU_1316220_0_0_1"/>
<dbReference type="AlphaFoldDB" id="R8BPG0"/>
<dbReference type="EMBL" id="KB933040">
    <property type="protein sequence ID" value="EOO01219.1"/>
    <property type="molecule type" value="Genomic_DNA"/>
</dbReference>
<comment type="function">
    <text evidence="6">Splits internally a 1,3-beta-glucan molecule and transfers the newly generated reducing end (the donor) to the non-reducing end of another 1,3-beta-glucan molecule (the acceptor) forming a 1,3-beta linkage, resulting in the elongation of 1,3-beta-glucan chains in the cell wall.</text>
</comment>
<dbReference type="GO" id="GO:0005886">
    <property type="term" value="C:plasma membrane"/>
    <property type="evidence" value="ECO:0007669"/>
    <property type="project" value="UniProtKB-SubCell"/>
</dbReference>
<keyword evidence="4" id="KW-1015">Disulfide bond</keyword>
<dbReference type="PANTHER" id="PTHR31468">
    <property type="entry name" value="1,3-BETA-GLUCANOSYLTRANSFERASE GAS1"/>
    <property type="match status" value="1"/>
</dbReference>
<dbReference type="SUPFAM" id="SSF51445">
    <property type="entry name" value="(Trans)glycosidases"/>
    <property type="match status" value="1"/>
</dbReference>